<evidence type="ECO:0000256" key="1">
    <source>
        <dbReference type="HAMAP-Rule" id="MF_01054"/>
    </source>
</evidence>
<gene>
    <name evidence="3" type="ORF">SAMN02745912_00227</name>
</gene>
<dbReference type="InterPro" id="IPR050990">
    <property type="entry name" value="UPF0237/GcvR_regulator"/>
</dbReference>
<dbReference type="EMBL" id="FRAG01000002">
    <property type="protein sequence ID" value="SHJ53098.1"/>
    <property type="molecule type" value="Genomic_DNA"/>
</dbReference>
<evidence type="ECO:0000313" key="3">
    <source>
        <dbReference type="EMBL" id="SHJ53098.1"/>
    </source>
</evidence>
<name>A0A1M6K2G0_PARC5</name>
<proteinExistence type="inferred from homology"/>
<dbReference type="Gene3D" id="3.30.70.260">
    <property type="match status" value="1"/>
</dbReference>
<comment type="similarity">
    <text evidence="1">Belongs to the UPF0237 family.</text>
</comment>
<organism evidence="3 4">
    <name type="scientific">Paramaledivibacter caminithermalis (strain DSM 15212 / CIP 107654 / DViRD3)</name>
    <name type="common">Clostridium caminithermale</name>
    <dbReference type="NCBI Taxonomy" id="1121301"/>
    <lineage>
        <taxon>Bacteria</taxon>
        <taxon>Bacillati</taxon>
        <taxon>Bacillota</taxon>
        <taxon>Clostridia</taxon>
        <taxon>Peptostreptococcales</taxon>
        <taxon>Caminicellaceae</taxon>
        <taxon>Paramaledivibacter</taxon>
    </lineage>
</organism>
<dbReference type="SUPFAM" id="SSF55021">
    <property type="entry name" value="ACT-like"/>
    <property type="match status" value="1"/>
</dbReference>
<reference evidence="3 4" key="1">
    <citation type="submission" date="2016-11" db="EMBL/GenBank/DDBJ databases">
        <authorList>
            <person name="Jaros S."/>
            <person name="Januszkiewicz K."/>
            <person name="Wedrychowicz H."/>
        </authorList>
    </citation>
    <scope>NUCLEOTIDE SEQUENCE [LARGE SCALE GENOMIC DNA]</scope>
    <source>
        <strain evidence="3 4">DSM 15212</strain>
    </source>
</reference>
<dbReference type="NCBIfam" id="NF001220">
    <property type="entry name" value="PRK00194.1"/>
    <property type="match status" value="1"/>
</dbReference>
<protein>
    <recommendedName>
        <fullName evidence="1">UPF0237 protein SAMN02745912_00227</fullName>
    </recommendedName>
</protein>
<dbReference type="InterPro" id="IPR022986">
    <property type="entry name" value="UPF0237_ACT"/>
</dbReference>
<dbReference type="InterPro" id="IPR045865">
    <property type="entry name" value="ACT-like_dom_sf"/>
</dbReference>
<dbReference type="OrthoDB" id="9803078at2"/>
<dbReference type="PROSITE" id="PS51671">
    <property type="entry name" value="ACT"/>
    <property type="match status" value="1"/>
</dbReference>
<dbReference type="HAMAP" id="MF_01054">
    <property type="entry name" value="UPF0237"/>
    <property type="match status" value="1"/>
</dbReference>
<dbReference type="PANTHER" id="PTHR34875">
    <property type="entry name" value="UPF0237 PROTEIN MJ1558"/>
    <property type="match status" value="1"/>
</dbReference>
<accession>A0A1M6K2G0</accession>
<evidence type="ECO:0000259" key="2">
    <source>
        <dbReference type="PROSITE" id="PS51671"/>
    </source>
</evidence>
<dbReference type="STRING" id="1121301.SAMN02745912_00227"/>
<dbReference type="InterPro" id="IPR002912">
    <property type="entry name" value="ACT_dom"/>
</dbReference>
<dbReference type="AlphaFoldDB" id="A0A1M6K2G0"/>
<keyword evidence="4" id="KW-1185">Reference proteome</keyword>
<sequence length="89" mass="10154">MKAVITVIGKDKIGIIAKISKVLAENKVNILDISQTILQDYFTMIMIVELEKMDINFIELKDKLHDAGEKIGMSVKIQHEDIFNVMHKI</sequence>
<dbReference type="PANTHER" id="PTHR34875:SF6">
    <property type="entry name" value="UPF0237 PROTEIN MJ1558"/>
    <property type="match status" value="1"/>
</dbReference>
<dbReference type="RefSeq" id="WP_073146544.1">
    <property type="nucleotide sequence ID" value="NZ_FRAG01000002.1"/>
</dbReference>
<dbReference type="Proteomes" id="UP000184465">
    <property type="component" value="Unassembled WGS sequence"/>
</dbReference>
<feature type="domain" description="ACT" evidence="2">
    <location>
        <begin position="4"/>
        <end position="78"/>
    </location>
</feature>
<dbReference type="Pfam" id="PF13740">
    <property type="entry name" value="ACT_6"/>
    <property type="match status" value="1"/>
</dbReference>
<dbReference type="CDD" id="cd04872">
    <property type="entry name" value="ACT_1ZPV"/>
    <property type="match status" value="1"/>
</dbReference>
<evidence type="ECO:0000313" key="4">
    <source>
        <dbReference type="Proteomes" id="UP000184465"/>
    </source>
</evidence>